<gene>
    <name evidence="1" type="primary">38</name>
    <name evidence="1" type="ORF">G_38</name>
</gene>
<dbReference type="RefSeq" id="YP_009015349.1">
    <property type="nucleotide sequence ID" value="NC_023719.1"/>
</dbReference>
<accession>G3MBA8</accession>
<name>G3MBA8_9CAUD</name>
<dbReference type="Proteomes" id="UP000009273">
    <property type="component" value="Segment"/>
</dbReference>
<evidence type="ECO:0000313" key="1">
    <source>
        <dbReference type="EMBL" id="AEO93309.1"/>
    </source>
</evidence>
<keyword evidence="2" id="KW-1185">Reference proteome</keyword>
<proteinExistence type="predicted"/>
<dbReference type="GeneID" id="18563257"/>
<dbReference type="KEGG" id="vg:18563257"/>
<protein>
    <submittedName>
        <fullName evidence="1">Gp38</fullName>
    </submittedName>
</protein>
<organism evidence="1 2">
    <name type="scientific">Bacillus phage G</name>
    <dbReference type="NCBI Taxonomy" id="2884420"/>
    <lineage>
        <taxon>Viruses</taxon>
        <taxon>Duplodnaviria</taxon>
        <taxon>Heunggongvirae</taxon>
        <taxon>Uroviricota</taxon>
        <taxon>Caudoviricetes</taxon>
        <taxon>Donellivirus</taxon>
        <taxon>Donellivirus gee</taxon>
    </lineage>
</organism>
<dbReference type="EMBL" id="JN638751">
    <property type="protein sequence ID" value="AEO93309.1"/>
    <property type="molecule type" value="Genomic_DNA"/>
</dbReference>
<evidence type="ECO:0000313" key="2">
    <source>
        <dbReference type="Proteomes" id="UP000009273"/>
    </source>
</evidence>
<reference evidence="1 2" key="1">
    <citation type="submission" date="2011-09" db="EMBL/GenBank/DDBJ databases">
        <authorList>
            <person name="Pope W.H."/>
            <person name="Pedulla M.L."/>
            <person name="Ford M.E."/>
            <person name="Peebles C.L."/>
            <person name="Hatfull G.H."/>
            <person name="Hendrix R.W."/>
        </authorList>
    </citation>
    <scope>NUCLEOTIDE SEQUENCE [LARGE SCALE GENOMIC DNA]</scope>
    <source>
        <strain evidence="1">G</strain>
    </source>
</reference>
<sequence>MKRLIKKASVYDVPEEFLFYWCSSPSDIKYNYPESIEKIANENTDCIFSGDAYRYIELPNFEYQDKEIDQLLKEAWDEVQTVEKYSSFASSKRGVEHFITTDYRSFGIIIEANVSGIDIKKLTNKYRDTVDEQVFEYADTEDEIVTLDVVDSWDIAAIVIEEEVEWIQSDI</sequence>